<dbReference type="PROSITE" id="PS50850">
    <property type="entry name" value="MFS"/>
    <property type="match status" value="1"/>
</dbReference>
<feature type="transmembrane region" description="Helical" evidence="5">
    <location>
        <begin position="246"/>
        <end position="263"/>
    </location>
</feature>
<evidence type="ECO:0000256" key="1">
    <source>
        <dbReference type="ARBA" id="ARBA00004651"/>
    </source>
</evidence>
<feature type="transmembrane region" description="Helical" evidence="5">
    <location>
        <begin position="159"/>
        <end position="182"/>
    </location>
</feature>
<dbReference type="InterPro" id="IPR011701">
    <property type="entry name" value="MFS"/>
</dbReference>
<sequence length="419" mass="43563">MTAGVAAAGGRSALDEPLRPVGRQWTFSWAMANLGLFLANYGAQQIVLPRQANAIASDQDAAVVVQSWANACASVATVIVSILAGALSDRTLHRTGRRQVWVLCGVVLCAVAFVFQGSQHSIAGVVVGWTAFTAGFAVVFVALSAAVPDDVPVNQRARVSSYFAVGTACGPLIGVAAVTFLLTGILDAYVGLALLLLLCVLPFGFLTRGIPLRRTERPPLALRAITLGVFMPLRSADFAWACGQRALINLSNALAQIFLYQYLKDAVRFDPDLGTLVLLVCYTAGIVVVAIPVGRYSDRTGKRKRIVVWSSAAQGAAALILAFVPTFPAAIAGASLLGFGYGAYLSVDQAVVTQVLPHAEDRGKDLGVLQLSSALPVIVAAAIGGVLITSLGGFPALFLASAIAGLAAAFCVLPIRSVS</sequence>
<dbReference type="PANTHER" id="PTHR23528:SF1">
    <property type="entry name" value="MAJOR FACILITATOR SUPERFAMILY (MFS) PROFILE DOMAIN-CONTAINING PROTEIN"/>
    <property type="match status" value="1"/>
</dbReference>
<dbReference type="Proteomes" id="UP001227101">
    <property type="component" value="Chromosome"/>
</dbReference>
<feature type="transmembrane region" description="Helical" evidence="5">
    <location>
        <begin position="188"/>
        <end position="207"/>
    </location>
</feature>
<dbReference type="Pfam" id="PF07690">
    <property type="entry name" value="MFS_1"/>
    <property type="match status" value="2"/>
</dbReference>
<dbReference type="InterPro" id="IPR020846">
    <property type="entry name" value="MFS_dom"/>
</dbReference>
<evidence type="ECO:0000313" key="8">
    <source>
        <dbReference type="Proteomes" id="UP001227101"/>
    </source>
</evidence>
<evidence type="ECO:0000313" key="7">
    <source>
        <dbReference type="EMBL" id="WIV52975.1"/>
    </source>
</evidence>
<organism evidence="7 8">
    <name type="scientific">Amycolatopsis nalaikhensis</name>
    <dbReference type="NCBI Taxonomy" id="715472"/>
    <lineage>
        <taxon>Bacteria</taxon>
        <taxon>Bacillati</taxon>
        <taxon>Actinomycetota</taxon>
        <taxon>Actinomycetes</taxon>
        <taxon>Pseudonocardiales</taxon>
        <taxon>Pseudonocardiaceae</taxon>
        <taxon>Amycolatopsis</taxon>
    </lineage>
</organism>
<gene>
    <name evidence="7" type="ORF">QP939_29025</name>
</gene>
<feature type="domain" description="Major facilitator superfamily (MFS) profile" evidence="6">
    <location>
        <begin position="221"/>
        <end position="419"/>
    </location>
</feature>
<keyword evidence="3 5" id="KW-1133">Transmembrane helix</keyword>
<feature type="transmembrane region" description="Helical" evidence="5">
    <location>
        <begin position="368"/>
        <end position="388"/>
    </location>
</feature>
<feature type="transmembrane region" description="Helical" evidence="5">
    <location>
        <begin position="122"/>
        <end position="147"/>
    </location>
</feature>
<accession>A0ABY8XAP2</accession>
<evidence type="ECO:0000256" key="3">
    <source>
        <dbReference type="ARBA" id="ARBA00022989"/>
    </source>
</evidence>
<dbReference type="EMBL" id="CP127173">
    <property type="protein sequence ID" value="WIV52975.1"/>
    <property type="molecule type" value="Genomic_DNA"/>
</dbReference>
<proteinExistence type="predicted"/>
<feature type="transmembrane region" description="Helical" evidence="5">
    <location>
        <begin position="275"/>
        <end position="294"/>
    </location>
</feature>
<evidence type="ECO:0000256" key="5">
    <source>
        <dbReference type="SAM" id="Phobius"/>
    </source>
</evidence>
<evidence type="ECO:0000256" key="2">
    <source>
        <dbReference type="ARBA" id="ARBA00022692"/>
    </source>
</evidence>
<dbReference type="SUPFAM" id="SSF103473">
    <property type="entry name" value="MFS general substrate transporter"/>
    <property type="match status" value="1"/>
</dbReference>
<evidence type="ECO:0000256" key="4">
    <source>
        <dbReference type="ARBA" id="ARBA00023136"/>
    </source>
</evidence>
<keyword evidence="4 5" id="KW-0472">Membrane</keyword>
<keyword evidence="8" id="KW-1185">Reference proteome</keyword>
<reference evidence="7 8" key="1">
    <citation type="submission" date="2023-06" db="EMBL/GenBank/DDBJ databases">
        <authorList>
            <person name="Oyuntsetseg B."/>
            <person name="Kim S.B."/>
        </authorList>
    </citation>
    <scope>NUCLEOTIDE SEQUENCE [LARGE SCALE GENOMIC DNA]</scope>
    <source>
        <strain evidence="7 8">2-2</strain>
    </source>
</reference>
<dbReference type="InterPro" id="IPR036259">
    <property type="entry name" value="MFS_trans_sf"/>
</dbReference>
<feature type="transmembrane region" description="Helical" evidence="5">
    <location>
        <begin position="100"/>
        <end position="116"/>
    </location>
</feature>
<dbReference type="RefSeq" id="WP_285449373.1">
    <property type="nucleotide sequence ID" value="NZ_CP127173.1"/>
</dbReference>
<evidence type="ECO:0000259" key="6">
    <source>
        <dbReference type="PROSITE" id="PS50850"/>
    </source>
</evidence>
<protein>
    <submittedName>
        <fullName evidence="7">MFS transporter</fullName>
    </submittedName>
</protein>
<dbReference type="Gene3D" id="1.20.1250.20">
    <property type="entry name" value="MFS general substrate transporter like domains"/>
    <property type="match status" value="2"/>
</dbReference>
<comment type="subcellular location">
    <subcellularLocation>
        <location evidence="1">Cell membrane</location>
        <topology evidence="1">Multi-pass membrane protein</topology>
    </subcellularLocation>
</comment>
<feature type="transmembrane region" description="Helical" evidence="5">
    <location>
        <begin position="394"/>
        <end position="415"/>
    </location>
</feature>
<keyword evidence="2 5" id="KW-0812">Transmembrane</keyword>
<name>A0ABY8XAP2_9PSEU</name>
<feature type="transmembrane region" description="Helical" evidence="5">
    <location>
        <begin position="68"/>
        <end position="88"/>
    </location>
</feature>
<dbReference type="PANTHER" id="PTHR23528">
    <property type="match status" value="1"/>
</dbReference>